<protein>
    <submittedName>
        <fullName evidence="4">ADP-ribose pyrophosphatase</fullName>
        <ecNumber evidence="4">3.6.1.13</ecNumber>
    </submittedName>
</protein>
<dbReference type="Gene3D" id="3.90.79.10">
    <property type="entry name" value="Nucleoside Triphosphate Pyrophosphohydrolase"/>
    <property type="match status" value="1"/>
</dbReference>
<dbReference type="Proteomes" id="UP001235840">
    <property type="component" value="Unassembled WGS sequence"/>
</dbReference>
<gene>
    <name evidence="4" type="ORF">J2S11_000422</name>
</gene>
<organism evidence="4 5">
    <name type="scientific">Caldalkalibacillus horti</name>
    <dbReference type="NCBI Taxonomy" id="77523"/>
    <lineage>
        <taxon>Bacteria</taxon>
        <taxon>Bacillati</taxon>
        <taxon>Bacillota</taxon>
        <taxon>Bacilli</taxon>
        <taxon>Bacillales</taxon>
        <taxon>Bacillaceae</taxon>
        <taxon>Caldalkalibacillus</taxon>
    </lineage>
</organism>
<dbReference type="GO" id="GO:0047631">
    <property type="term" value="F:ADP-ribose diphosphatase activity"/>
    <property type="evidence" value="ECO:0007669"/>
    <property type="project" value="UniProtKB-EC"/>
</dbReference>
<dbReference type="Pfam" id="PF00293">
    <property type="entry name" value="NUDIX"/>
    <property type="match status" value="1"/>
</dbReference>
<dbReference type="PANTHER" id="PTHR11839">
    <property type="entry name" value="UDP/ADP-SUGAR PYROPHOSPHATASE"/>
    <property type="match status" value="1"/>
</dbReference>
<keyword evidence="2 4" id="KW-0378">Hydrolase</keyword>
<evidence type="ECO:0000256" key="1">
    <source>
        <dbReference type="ARBA" id="ARBA00001946"/>
    </source>
</evidence>
<comment type="caution">
    <text evidence="4">The sequence shown here is derived from an EMBL/GenBank/DDBJ whole genome shotgun (WGS) entry which is preliminary data.</text>
</comment>
<dbReference type="InterPro" id="IPR000086">
    <property type="entry name" value="NUDIX_hydrolase_dom"/>
</dbReference>
<dbReference type="InterPro" id="IPR020084">
    <property type="entry name" value="NUDIX_hydrolase_CS"/>
</dbReference>
<reference evidence="4 5" key="1">
    <citation type="submission" date="2023-07" db="EMBL/GenBank/DDBJ databases">
        <title>Genomic Encyclopedia of Type Strains, Phase IV (KMG-IV): sequencing the most valuable type-strain genomes for metagenomic binning, comparative biology and taxonomic classification.</title>
        <authorList>
            <person name="Goeker M."/>
        </authorList>
    </citation>
    <scope>NUCLEOTIDE SEQUENCE [LARGE SCALE GENOMIC DNA]</scope>
    <source>
        <strain evidence="4 5">DSM 12751</strain>
    </source>
</reference>
<dbReference type="PROSITE" id="PS00893">
    <property type="entry name" value="NUDIX_BOX"/>
    <property type="match status" value="1"/>
</dbReference>
<dbReference type="PANTHER" id="PTHR11839:SF18">
    <property type="entry name" value="NUDIX HYDROLASE DOMAIN-CONTAINING PROTEIN"/>
    <property type="match status" value="1"/>
</dbReference>
<evidence type="ECO:0000313" key="4">
    <source>
        <dbReference type="EMBL" id="MDQ0164522.1"/>
    </source>
</evidence>
<dbReference type="EMBL" id="JAUSTY010000002">
    <property type="protein sequence ID" value="MDQ0164522.1"/>
    <property type="molecule type" value="Genomic_DNA"/>
</dbReference>
<dbReference type="SUPFAM" id="SSF55811">
    <property type="entry name" value="Nudix"/>
    <property type="match status" value="1"/>
</dbReference>
<keyword evidence="5" id="KW-1185">Reference proteome</keyword>
<proteinExistence type="predicted"/>
<dbReference type="InterPro" id="IPR015797">
    <property type="entry name" value="NUDIX_hydrolase-like_dom_sf"/>
</dbReference>
<dbReference type="CDD" id="cd03424">
    <property type="entry name" value="NUDIX_ADPRase_Nudt5_UGPPase_Nudt14"/>
    <property type="match status" value="1"/>
</dbReference>
<dbReference type="RefSeq" id="WP_307390249.1">
    <property type="nucleotide sequence ID" value="NZ_BAAADK010000018.1"/>
</dbReference>
<sequence length="182" mass="20378">MSQFLEKTIASKLIYEGKIISLYLEDVQLPNGGQAKREVVKHPGAVAVIPITSANKLVLVRQFRKALEKEIYEIPAGKLDPNEAPSACAVRELKEETGYSASFMKELTSFYTSPGFADELIYLFEATGLEKGEAQPDPDEFVEVVEVTLAEAQELLEQKHIHDAKTAYAIQHWLIKNIKRSK</sequence>
<evidence type="ECO:0000313" key="5">
    <source>
        <dbReference type="Proteomes" id="UP001235840"/>
    </source>
</evidence>
<name>A0ABT9VUL1_9BACI</name>
<accession>A0ABT9VUL1</accession>
<dbReference type="EC" id="3.6.1.13" evidence="4"/>
<feature type="domain" description="Nudix hydrolase" evidence="3">
    <location>
        <begin position="40"/>
        <end position="176"/>
    </location>
</feature>
<comment type="cofactor">
    <cofactor evidence="1">
        <name>Mg(2+)</name>
        <dbReference type="ChEBI" id="CHEBI:18420"/>
    </cofactor>
</comment>
<dbReference type="PROSITE" id="PS51462">
    <property type="entry name" value="NUDIX"/>
    <property type="match status" value="1"/>
</dbReference>
<evidence type="ECO:0000256" key="2">
    <source>
        <dbReference type="ARBA" id="ARBA00022801"/>
    </source>
</evidence>
<evidence type="ECO:0000259" key="3">
    <source>
        <dbReference type="PROSITE" id="PS51462"/>
    </source>
</evidence>